<name>A0A918AE63_9ACTN</name>
<dbReference type="AlphaFoldDB" id="A0A918AE63"/>
<accession>A0A918AE63</accession>
<dbReference type="RefSeq" id="WP_189142884.1">
    <property type="nucleotide sequence ID" value="NZ_BMNK01000015.1"/>
</dbReference>
<dbReference type="Proteomes" id="UP000660745">
    <property type="component" value="Unassembled WGS sequence"/>
</dbReference>
<dbReference type="Gene3D" id="3.40.630.30">
    <property type="match status" value="1"/>
</dbReference>
<dbReference type="GO" id="GO:0016747">
    <property type="term" value="F:acyltransferase activity, transferring groups other than amino-acyl groups"/>
    <property type="evidence" value="ECO:0007669"/>
    <property type="project" value="InterPro"/>
</dbReference>
<protein>
    <recommendedName>
        <fullName evidence="1">N-acetyltransferase domain-containing protein</fullName>
    </recommendedName>
</protein>
<evidence type="ECO:0000259" key="1">
    <source>
        <dbReference type="PROSITE" id="PS51186"/>
    </source>
</evidence>
<dbReference type="InterPro" id="IPR000182">
    <property type="entry name" value="GNAT_dom"/>
</dbReference>
<feature type="domain" description="N-acetyltransferase" evidence="1">
    <location>
        <begin position="1"/>
        <end position="110"/>
    </location>
</feature>
<evidence type="ECO:0000313" key="2">
    <source>
        <dbReference type="EMBL" id="GGP14067.1"/>
    </source>
</evidence>
<organism evidence="2 3">
    <name type="scientific">Nonomuraea glycinis</name>
    <dbReference type="NCBI Taxonomy" id="2047744"/>
    <lineage>
        <taxon>Bacteria</taxon>
        <taxon>Bacillati</taxon>
        <taxon>Actinomycetota</taxon>
        <taxon>Actinomycetes</taxon>
        <taxon>Streptosporangiales</taxon>
        <taxon>Streptosporangiaceae</taxon>
        <taxon>Nonomuraea</taxon>
    </lineage>
</organism>
<comment type="caution">
    <text evidence="2">The sequence shown here is derived from an EMBL/GenBank/DDBJ whole genome shotgun (WGS) entry which is preliminary data.</text>
</comment>
<dbReference type="Pfam" id="PF00583">
    <property type="entry name" value="Acetyltransf_1"/>
    <property type="match status" value="1"/>
</dbReference>
<dbReference type="EMBL" id="BMNK01000015">
    <property type="protein sequence ID" value="GGP14067.1"/>
    <property type="molecule type" value="Genomic_DNA"/>
</dbReference>
<gene>
    <name evidence="2" type="ORF">GCM10012278_68370</name>
</gene>
<dbReference type="PROSITE" id="PS51186">
    <property type="entry name" value="GNAT"/>
    <property type="match status" value="1"/>
</dbReference>
<dbReference type="InterPro" id="IPR016181">
    <property type="entry name" value="Acyl_CoA_acyltransferase"/>
</dbReference>
<reference evidence="2" key="2">
    <citation type="submission" date="2020-09" db="EMBL/GenBank/DDBJ databases">
        <authorList>
            <person name="Sun Q."/>
            <person name="Zhou Y."/>
        </authorList>
    </citation>
    <scope>NUCLEOTIDE SEQUENCE</scope>
    <source>
        <strain evidence="2">CGMCC 4.7430</strain>
    </source>
</reference>
<proteinExistence type="predicted"/>
<sequence length="110" mass="12795">MKVLQLYLHDFSEVRELDVTPHGTFTFPYLDHYFTEEDREACFIAANGVLAGFGMTRRLKDDGSREMSEFFVLRRHRRRGVGRAAALQVLRRHPGQWRLSFNHANEAAAK</sequence>
<reference evidence="2" key="1">
    <citation type="journal article" date="2014" name="Int. J. Syst. Evol. Microbiol.">
        <title>Complete genome sequence of Corynebacterium casei LMG S-19264T (=DSM 44701T), isolated from a smear-ripened cheese.</title>
        <authorList>
            <consortium name="US DOE Joint Genome Institute (JGI-PGF)"/>
            <person name="Walter F."/>
            <person name="Albersmeier A."/>
            <person name="Kalinowski J."/>
            <person name="Ruckert C."/>
        </authorList>
    </citation>
    <scope>NUCLEOTIDE SEQUENCE</scope>
    <source>
        <strain evidence="2">CGMCC 4.7430</strain>
    </source>
</reference>
<keyword evidence="3" id="KW-1185">Reference proteome</keyword>
<evidence type="ECO:0000313" key="3">
    <source>
        <dbReference type="Proteomes" id="UP000660745"/>
    </source>
</evidence>
<dbReference type="SUPFAM" id="SSF55729">
    <property type="entry name" value="Acyl-CoA N-acyltransferases (Nat)"/>
    <property type="match status" value="1"/>
</dbReference>